<evidence type="ECO:0000256" key="3">
    <source>
        <dbReference type="ARBA" id="ARBA00010535"/>
    </source>
</evidence>
<comment type="similarity">
    <text evidence="3 10">Belongs to the complex I subunit 1 family.</text>
</comment>
<keyword evidence="9 12" id="KW-0472">Membrane</keyword>
<proteinExistence type="inferred from homology"/>
<feature type="transmembrane region" description="Helical" evidence="12">
    <location>
        <begin position="139"/>
        <end position="160"/>
    </location>
</feature>
<comment type="function">
    <text evidence="1">Core subunit of the mitochondrial membrane respiratory chain NADH dehydrogenase (Complex I) that is believed to belong to the minimal assembly required for catalysis. Complex I functions in the transfer of electrons from NADH to the respiratory chain. The immediate electron acceptor for the enzyme is believed to be ubiquinone.</text>
</comment>
<geneLocation type="mitochondrion" evidence="13"/>
<evidence type="ECO:0000256" key="11">
    <source>
        <dbReference type="RuleBase" id="RU000473"/>
    </source>
</evidence>
<feature type="transmembrane region" description="Helical" evidence="12">
    <location>
        <begin position="68"/>
        <end position="89"/>
    </location>
</feature>
<dbReference type="PANTHER" id="PTHR11432:SF3">
    <property type="entry name" value="NADH-UBIQUINONE OXIDOREDUCTASE CHAIN 1"/>
    <property type="match status" value="1"/>
</dbReference>
<dbReference type="InterPro" id="IPR001694">
    <property type="entry name" value="NADH_UbQ_OxRdtase_su1/FPO"/>
</dbReference>
<keyword evidence="8 11" id="KW-0830">Ubiquinone</keyword>
<reference evidence="13" key="1">
    <citation type="submission" date="2020-02" db="EMBL/GenBank/DDBJ databases">
        <authorList>
            <person name="Fang Y."/>
            <person name="Fang W."/>
            <person name="Sun E."/>
        </authorList>
    </citation>
    <scope>NUCLEOTIDE SEQUENCE</scope>
</reference>
<protein>
    <recommendedName>
        <fullName evidence="4 11">NADH-ubiquinone oxidoreductase chain 1</fullName>
        <ecNumber evidence="11">7.1.1.2</ecNumber>
    </recommendedName>
</protein>
<feature type="transmembrane region" description="Helical" evidence="12">
    <location>
        <begin position="101"/>
        <end position="119"/>
    </location>
</feature>
<keyword evidence="10" id="KW-0520">NAD</keyword>
<evidence type="ECO:0000256" key="1">
    <source>
        <dbReference type="ARBA" id="ARBA00003257"/>
    </source>
</evidence>
<evidence type="ECO:0000256" key="4">
    <source>
        <dbReference type="ARBA" id="ARBA00021009"/>
    </source>
</evidence>
<dbReference type="InterPro" id="IPR018086">
    <property type="entry name" value="NADH_UbQ_OxRdtase_su1_CS"/>
</dbReference>
<comment type="catalytic activity">
    <reaction evidence="11">
        <text>a ubiquinone + NADH + 5 H(+)(in) = a ubiquinol + NAD(+) + 4 H(+)(out)</text>
        <dbReference type="Rhea" id="RHEA:29091"/>
        <dbReference type="Rhea" id="RHEA-COMP:9565"/>
        <dbReference type="Rhea" id="RHEA-COMP:9566"/>
        <dbReference type="ChEBI" id="CHEBI:15378"/>
        <dbReference type="ChEBI" id="CHEBI:16389"/>
        <dbReference type="ChEBI" id="CHEBI:17976"/>
        <dbReference type="ChEBI" id="CHEBI:57540"/>
        <dbReference type="ChEBI" id="CHEBI:57945"/>
        <dbReference type="EC" id="7.1.1.2"/>
    </reaction>
</comment>
<dbReference type="EMBL" id="MT075728">
    <property type="protein sequence ID" value="QWW33375.1"/>
    <property type="molecule type" value="Genomic_DNA"/>
</dbReference>
<accession>A0A8F3ALV3</accession>
<evidence type="ECO:0000313" key="13">
    <source>
        <dbReference type="EMBL" id="QWW33375.1"/>
    </source>
</evidence>
<feature type="transmembrane region" description="Helical" evidence="12">
    <location>
        <begin position="212"/>
        <end position="234"/>
    </location>
</feature>
<organism evidence="13">
    <name type="scientific">Lepidoglyphus destructor</name>
    <name type="common">Storage mite</name>
    <name type="synonym">Glycyphagus destructor</name>
    <dbReference type="NCBI Taxonomy" id="36936"/>
    <lineage>
        <taxon>Eukaryota</taxon>
        <taxon>Metazoa</taxon>
        <taxon>Ecdysozoa</taxon>
        <taxon>Arthropoda</taxon>
        <taxon>Chelicerata</taxon>
        <taxon>Arachnida</taxon>
        <taxon>Acari</taxon>
        <taxon>Acariformes</taxon>
        <taxon>Sarcoptiformes</taxon>
        <taxon>Astigmata</taxon>
        <taxon>Glycyphagoidea</taxon>
        <taxon>Glycyphagidae</taxon>
        <taxon>Lepidoglyphus</taxon>
    </lineage>
</organism>
<gene>
    <name evidence="13" type="primary">ND1</name>
</gene>
<feature type="transmembrane region" description="Helical" evidence="12">
    <location>
        <begin position="240"/>
        <end position="262"/>
    </location>
</feature>
<evidence type="ECO:0000256" key="9">
    <source>
        <dbReference type="ARBA" id="ARBA00023136"/>
    </source>
</evidence>
<dbReference type="PROSITE" id="PS00668">
    <property type="entry name" value="COMPLEX1_ND1_2"/>
    <property type="match status" value="1"/>
</dbReference>
<dbReference type="GO" id="GO:0005743">
    <property type="term" value="C:mitochondrial inner membrane"/>
    <property type="evidence" value="ECO:0007669"/>
    <property type="project" value="UniProtKB-SubCell"/>
</dbReference>
<evidence type="ECO:0000256" key="10">
    <source>
        <dbReference type="RuleBase" id="RU000471"/>
    </source>
</evidence>
<evidence type="ECO:0000256" key="2">
    <source>
        <dbReference type="ARBA" id="ARBA00004225"/>
    </source>
</evidence>
<keyword evidence="5" id="KW-0813">Transport</keyword>
<dbReference type="Pfam" id="PF00146">
    <property type="entry name" value="NADHdh"/>
    <property type="match status" value="1"/>
</dbReference>
<feature type="transmembrane region" description="Helical" evidence="12">
    <location>
        <begin position="6"/>
        <end position="23"/>
    </location>
</feature>
<dbReference type="AlphaFoldDB" id="A0A8F3ALV3"/>
<evidence type="ECO:0000256" key="5">
    <source>
        <dbReference type="ARBA" id="ARBA00022448"/>
    </source>
</evidence>
<evidence type="ECO:0000256" key="8">
    <source>
        <dbReference type="ARBA" id="ARBA00023075"/>
    </source>
</evidence>
<sequence>MLMIELLLSCVGVLLSIAFFTLVERKIMGLMHYRKGPNKVILSGVSQPISDAAKLLTKENVNYSHNKMSMYTMGPCVSLMVMLLCWGAYNHAYGGVSSTLKILLVISIMGLSAYALIFMSWGSNSKYALLGGYRSIAQLISYEVCLILFMLVLLYTAGSYHFTSLCLVQQNYWFGVSSLPLLLVWLLLCMAESNRTPFDLSEGESELVSGFNVEYGAGLFAFIFISEYGMILLLSFITTMLFLGASVILLKTMMISMVFIWVRCSFPRVRWDMLMMTAWKLILPFSVSALTLGLIL</sequence>
<dbReference type="EC" id="7.1.1.2" evidence="11"/>
<dbReference type="GO" id="GO:0008137">
    <property type="term" value="F:NADH dehydrogenase (ubiquinone) activity"/>
    <property type="evidence" value="ECO:0007669"/>
    <property type="project" value="UniProtKB-EC"/>
</dbReference>
<evidence type="ECO:0000256" key="12">
    <source>
        <dbReference type="SAM" id="Phobius"/>
    </source>
</evidence>
<evidence type="ECO:0000256" key="7">
    <source>
        <dbReference type="ARBA" id="ARBA00022989"/>
    </source>
</evidence>
<feature type="transmembrane region" description="Helical" evidence="12">
    <location>
        <begin position="274"/>
        <end position="295"/>
    </location>
</feature>
<comment type="subcellular location">
    <subcellularLocation>
        <location evidence="10">Mitochondrion inner membrane</location>
        <topology evidence="10">Multi-pass membrane protein</topology>
    </subcellularLocation>
    <subcellularLocation>
        <location evidence="2">Mitochondrion membrane</location>
        <topology evidence="2">Multi-pass membrane protein</topology>
    </subcellularLocation>
</comment>
<keyword evidence="11 13" id="KW-0496">Mitochondrion</keyword>
<feature type="transmembrane region" description="Helical" evidence="12">
    <location>
        <begin position="172"/>
        <end position="191"/>
    </location>
</feature>
<dbReference type="GO" id="GO:0003954">
    <property type="term" value="F:NADH dehydrogenase activity"/>
    <property type="evidence" value="ECO:0007669"/>
    <property type="project" value="TreeGrafter"/>
</dbReference>
<keyword evidence="7 12" id="KW-1133">Transmembrane helix</keyword>
<keyword evidence="6 10" id="KW-0812">Transmembrane</keyword>
<dbReference type="GO" id="GO:0009060">
    <property type="term" value="P:aerobic respiration"/>
    <property type="evidence" value="ECO:0007669"/>
    <property type="project" value="TreeGrafter"/>
</dbReference>
<dbReference type="PANTHER" id="PTHR11432">
    <property type="entry name" value="NADH DEHYDROGENASE SUBUNIT 1"/>
    <property type="match status" value="1"/>
</dbReference>
<evidence type="ECO:0000256" key="6">
    <source>
        <dbReference type="ARBA" id="ARBA00022692"/>
    </source>
</evidence>
<name>A0A8F3ALV3_LEPDS</name>